<keyword evidence="10" id="KW-1185">Reference proteome</keyword>
<evidence type="ECO:0000256" key="1">
    <source>
        <dbReference type="ARBA" id="ARBA00001166"/>
    </source>
</evidence>
<dbReference type="OrthoDB" id="9995526at2759"/>
<evidence type="ECO:0000313" key="10">
    <source>
        <dbReference type="Proteomes" id="UP000503462"/>
    </source>
</evidence>
<proteinExistence type="inferred from homology"/>
<feature type="domain" description="Pseudouridine synthase II N-terminal" evidence="7">
    <location>
        <begin position="69"/>
        <end position="199"/>
    </location>
</feature>
<dbReference type="Gene3D" id="3.30.2350.10">
    <property type="entry name" value="Pseudouridine synthase"/>
    <property type="match status" value="1"/>
</dbReference>
<feature type="domain" description="tRNA pseudouridylate synthase B C-terminal" evidence="8">
    <location>
        <begin position="322"/>
        <end position="369"/>
    </location>
</feature>
<feature type="compositionally biased region" description="Basic and acidic residues" evidence="6">
    <location>
        <begin position="253"/>
        <end position="262"/>
    </location>
</feature>
<evidence type="ECO:0000256" key="4">
    <source>
        <dbReference type="ARBA" id="ARBA00022694"/>
    </source>
</evidence>
<dbReference type="InterPro" id="IPR032819">
    <property type="entry name" value="TruB_C"/>
</dbReference>
<dbReference type="EC" id="5.4.99.25" evidence="3"/>
<accession>A0A6H0XKQ2</accession>
<evidence type="ECO:0000256" key="5">
    <source>
        <dbReference type="ARBA" id="ARBA00023235"/>
    </source>
</evidence>
<dbReference type="GO" id="GO:0005634">
    <property type="term" value="C:nucleus"/>
    <property type="evidence" value="ECO:0007669"/>
    <property type="project" value="TreeGrafter"/>
</dbReference>
<dbReference type="InterPro" id="IPR020103">
    <property type="entry name" value="PsdUridine_synth_cat_dom_sf"/>
</dbReference>
<feature type="region of interest" description="Disordered" evidence="6">
    <location>
        <begin position="230"/>
        <end position="306"/>
    </location>
</feature>
<reference evidence="9 10" key="1">
    <citation type="journal article" date="2016" name="Sci. Rep.">
        <title>Peltaster fructicola genome reveals evolution from an invasive phytopathogen to an ectophytic parasite.</title>
        <authorList>
            <person name="Xu C."/>
            <person name="Chen H."/>
            <person name="Gleason M.L."/>
            <person name="Xu J.R."/>
            <person name="Liu H."/>
            <person name="Zhang R."/>
            <person name="Sun G."/>
        </authorList>
    </citation>
    <scope>NUCLEOTIDE SEQUENCE [LARGE SCALE GENOMIC DNA]</scope>
    <source>
        <strain evidence="9 10">LNHT1506</strain>
    </source>
</reference>
<feature type="compositionally biased region" description="Basic and acidic residues" evidence="6">
    <location>
        <begin position="270"/>
        <end position="286"/>
    </location>
</feature>
<dbReference type="PANTHER" id="PTHR13767">
    <property type="entry name" value="TRNA-PSEUDOURIDINE SYNTHASE"/>
    <property type="match status" value="1"/>
</dbReference>
<evidence type="ECO:0000256" key="2">
    <source>
        <dbReference type="ARBA" id="ARBA00008999"/>
    </source>
</evidence>
<evidence type="ECO:0000256" key="3">
    <source>
        <dbReference type="ARBA" id="ARBA00012787"/>
    </source>
</evidence>
<evidence type="ECO:0000259" key="7">
    <source>
        <dbReference type="Pfam" id="PF01509"/>
    </source>
</evidence>
<dbReference type="GO" id="GO:0160148">
    <property type="term" value="F:tRNA pseudouridine(55) synthase activity"/>
    <property type="evidence" value="ECO:0007669"/>
    <property type="project" value="UniProtKB-EC"/>
</dbReference>
<gene>
    <name evidence="9" type="ORF">AMS68_000820</name>
</gene>
<dbReference type="SUPFAM" id="SSF55120">
    <property type="entry name" value="Pseudouridine synthase"/>
    <property type="match status" value="1"/>
</dbReference>
<feature type="compositionally biased region" description="Low complexity" evidence="6">
    <location>
        <begin position="288"/>
        <end position="299"/>
    </location>
</feature>
<comment type="similarity">
    <text evidence="2">Belongs to the pseudouridine synthase TruB family.</text>
</comment>
<dbReference type="InterPro" id="IPR002501">
    <property type="entry name" value="PsdUridine_synth_N"/>
</dbReference>
<comment type="catalytic activity">
    <reaction evidence="1">
        <text>a uridine in mRNA = a pseudouridine in mRNA</text>
        <dbReference type="Rhea" id="RHEA:56644"/>
        <dbReference type="Rhea" id="RHEA-COMP:14658"/>
        <dbReference type="Rhea" id="RHEA-COMP:14659"/>
        <dbReference type="ChEBI" id="CHEBI:65314"/>
        <dbReference type="ChEBI" id="CHEBI:65315"/>
    </reaction>
</comment>
<dbReference type="Proteomes" id="UP000503462">
    <property type="component" value="Chromosome 1"/>
</dbReference>
<evidence type="ECO:0000259" key="8">
    <source>
        <dbReference type="Pfam" id="PF16198"/>
    </source>
</evidence>
<name>A0A6H0XKQ2_9PEZI</name>
<evidence type="ECO:0000313" key="9">
    <source>
        <dbReference type="EMBL" id="QIW95302.1"/>
    </source>
</evidence>
<dbReference type="GO" id="GO:0003723">
    <property type="term" value="F:RNA binding"/>
    <property type="evidence" value="ECO:0007669"/>
    <property type="project" value="InterPro"/>
</dbReference>
<dbReference type="GO" id="GO:1990481">
    <property type="term" value="P:mRNA pseudouridine synthesis"/>
    <property type="evidence" value="ECO:0007669"/>
    <property type="project" value="TreeGrafter"/>
</dbReference>
<dbReference type="Pfam" id="PF01509">
    <property type="entry name" value="TruB_N"/>
    <property type="match status" value="1"/>
</dbReference>
<dbReference type="AlphaFoldDB" id="A0A6H0XKQ2"/>
<feature type="compositionally biased region" description="Basic and acidic residues" evidence="6">
    <location>
        <begin position="231"/>
        <end position="245"/>
    </location>
</feature>
<dbReference type="InterPro" id="IPR014780">
    <property type="entry name" value="tRNA_psdUridine_synth_TruB"/>
</dbReference>
<keyword evidence="5" id="KW-0413">Isomerase</keyword>
<evidence type="ECO:0000256" key="6">
    <source>
        <dbReference type="SAM" id="MobiDB-lite"/>
    </source>
</evidence>
<keyword evidence="4" id="KW-0819">tRNA processing</keyword>
<dbReference type="PANTHER" id="PTHR13767:SF2">
    <property type="entry name" value="PSEUDOURIDYLATE SYNTHASE TRUB1"/>
    <property type="match status" value="1"/>
</dbReference>
<dbReference type="HAMAP" id="MF_01080">
    <property type="entry name" value="TruB_bact"/>
    <property type="match status" value="1"/>
</dbReference>
<sequence length="381" mass="42299">MGSTTRVEGLLAVHKPTGISSAQVIRDVQKEFNPSMLFKATIEAEQERLREARKHMHKARFRKDRQSKDVKIGHGGTLDPMATGVLILGIGAGTKRLGDFLKCTKSYDTVLLFGQATDTYDVVGKTVARKQYDHITRAMVEEALDKFRGEIMQRPPIYSALRVQGKRLYEYAREGKEVPVEIQERPVTVEKLELIDWYEGGSHQFHWPRDEAGEEEKEIAAKVLRFGNKANDGDKTSLKREREVDDATAADEQPPKRTKATEDADEADQSMERAADTHDGVAKETVESTASADANASSTEPEPCPAPACLLRMTVTSGFYVRSLCHDMGEAVGSLGTMASLVRTRQGEFELGKNVFEFDELAKGEAVWGPRVQELLKPVGD</sequence>
<protein>
    <recommendedName>
        <fullName evidence="3">tRNA pseudouridine(55) synthase</fullName>
        <ecNumber evidence="3">5.4.99.25</ecNumber>
    </recommendedName>
</protein>
<dbReference type="GO" id="GO:0006400">
    <property type="term" value="P:tRNA modification"/>
    <property type="evidence" value="ECO:0007669"/>
    <property type="project" value="TreeGrafter"/>
</dbReference>
<dbReference type="EMBL" id="CP051139">
    <property type="protein sequence ID" value="QIW95302.1"/>
    <property type="molecule type" value="Genomic_DNA"/>
</dbReference>
<dbReference type="Pfam" id="PF16198">
    <property type="entry name" value="TruB_C_2"/>
    <property type="match status" value="1"/>
</dbReference>
<organism evidence="9 10">
    <name type="scientific">Peltaster fructicola</name>
    <dbReference type="NCBI Taxonomy" id="286661"/>
    <lineage>
        <taxon>Eukaryota</taxon>
        <taxon>Fungi</taxon>
        <taxon>Dikarya</taxon>
        <taxon>Ascomycota</taxon>
        <taxon>Pezizomycotina</taxon>
        <taxon>Dothideomycetes</taxon>
        <taxon>Dothideomycetes incertae sedis</taxon>
        <taxon>Peltaster</taxon>
    </lineage>
</organism>